<reference evidence="2 3" key="1">
    <citation type="submission" date="2016-04" db="EMBL/GenBank/DDBJ databases">
        <title>Draft genome sequence of freshwater magnetotactic bacteria Magnetospirillum marisnigri SP-1 and Magnetospirillum moscoviense BB-1.</title>
        <authorList>
            <person name="Koziaeva V."/>
            <person name="Dziuba M.V."/>
            <person name="Ivanov T.M."/>
            <person name="Kuznetsov B."/>
            <person name="Grouzdev D.S."/>
        </authorList>
    </citation>
    <scope>NUCLEOTIDE SEQUENCE [LARGE SCALE GENOMIC DNA]</scope>
    <source>
        <strain evidence="2 3">BB-1</strain>
    </source>
</reference>
<dbReference type="InterPro" id="IPR036046">
    <property type="entry name" value="Acylphosphatase-like_dom_sf"/>
</dbReference>
<comment type="caution">
    <text evidence="2">The sequence shown here is derived from an EMBL/GenBank/DDBJ whole genome shotgun (WGS) entry which is preliminary data.</text>
</comment>
<protein>
    <recommendedName>
        <fullName evidence="1">BLUF domain-containing protein</fullName>
    </recommendedName>
</protein>
<dbReference type="SUPFAM" id="SSF54975">
    <property type="entry name" value="Acylphosphatase/BLUF domain-like"/>
    <property type="match status" value="1"/>
</dbReference>
<dbReference type="AlphaFoldDB" id="A0A178MTY1"/>
<dbReference type="InterPro" id="IPR007024">
    <property type="entry name" value="BLUF_domain"/>
</dbReference>
<dbReference type="PROSITE" id="PS50925">
    <property type="entry name" value="BLUF"/>
    <property type="match status" value="1"/>
</dbReference>
<evidence type="ECO:0000259" key="1">
    <source>
        <dbReference type="PROSITE" id="PS50925"/>
    </source>
</evidence>
<organism evidence="2 3">
    <name type="scientific">Magnetospirillum moscoviense</name>
    <dbReference type="NCBI Taxonomy" id="1437059"/>
    <lineage>
        <taxon>Bacteria</taxon>
        <taxon>Pseudomonadati</taxon>
        <taxon>Pseudomonadota</taxon>
        <taxon>Alphaproteobacteria</taxon>
        <taxon>Rhodospirillales</taxon>
        <taxon>Rhodospirillaceae</taxon>
        <taxon>Magnetospirillum</taxon>
    </lineage>
</organism>
<evidence type="ECO:0000313" key="3">
    <source>
        <dbReference type="Proteomes" id="UP000078543"/>
    </source>
</evidence>
<sequence length="142" mass="16094">MIGTLYISHATMDLSPEDLAKILRVSVANNPKRGITGVLMYHEGMFLQYLEGPEAQVAETLAAIKDDPRHRNMFVLINDQIAERHFPDWAMALADPTLMPPKDQDLCRRLHDAVSDHVTGVLKRQLQSLVANFHRIADNRPR</sequence>
<dbReference type="Pfam" id="PF04940">
    <property type="entry name" value="BLUF"/>
    <property type="match status" value="1"/>
</dbReference>
<dbReference type="EMBL" id="LWQU01000126">
    <property type="protein sequence ID" value="OAN53098.1"/>
    <property type="molecule type" value="Genomic_DNA"/>
</dbReference>
<dbReference type="RefSeq" id="WP_068498971.1">
    <property type="nucleotide sequence ID" value="NZ_LWQU01000126.1"/>
</dbReference>
<accession>A0A178MTY1</accession>
<gene>
    <name evidence="2" type="ORF">A6A05_10055</name>
</gene>
<dbReference type="SMART" id="SM01034">
    <property type="entry name" value="BLUF"/>
    <property type="match status" value="1"/>
</dbReference>
<dbReference type="STRING" id="1437059.A6A05_10055"/>
<dbReference type="GO" id="GO:0009882">
    <property type="term" value="F:blue light photoreceptor activity"/>
    <property type="evidence" value="ECO:0007669"/>
    <property type="project" value="InterPro"/>
</dbReference>
<dbReference type="Gene3D" id="3.30.70.100">
    <property type="match status" value="1"/>
</dbReference>
<proteinExistence type="predicted"/>
<dbReference type="GO" id="GO:0071949">
    <property type="term" value="F:FAD binding"/>
    <property type="evidence" value="ECO:0007669"/>
    <property type="project" value="InterPro"/>
</dbReference>
<feature type="domain" description="BLUF" evidence="1">
    <location>
        <begin position="1"/>
        <end position="92"/>
    </location>
</feature>
<name>A0A178MTY1_9PROT</name>
<dbReference type="Proteomes" id="UP000078543">
    <property type="component" value="Unassembled WGS sequence"/>
</dbReference>
<evidence type="ECO:0000313" key="2">
    <source>
        <dbReference type="EMBL" id="OAN53098.1"/>
    </source>
</evidence>
<keyword evidence="3" id="KW-1185">Reference proteome</keyword>